<feature type="chain" id="PRO_5046926515" description="3-keto-disaccharide hydrolase domain-containing protein" evidence="2">
    <location>
        <begin position="26"/>
        <end position="325"/>
    </location>
</feature>
<organism evidence="3 4">
    <name type="scientific">Actinocorallia longicatena</name>
    <dbReference type="NCBI Taxonomy" id="111803"/>
    <lineage>
        <taxon>Bacteria</taxon>
        <taxon>Bacillati</taxon>
        <taxon>Actinomycetota</taxon>
        <taxon>Actinomycetes</taxon>
        <taxon>Streptosporangiales</taxon>
        <taxon>Thermomonosporaceae</taxon>
        <taxon>Actinocorallia</taxon>
    </lineage>
</organism>
<evidence type="ECO:0000256" key="2">
    <source>
        <dbReference type="SAM" id="SignalP"/>
    </source>
</evidence>
<name>A0ABP6QGA0_9ACTN</name>
<gene>
    <name evidence="3" type="ORF">GCM10010468_53100</name>
</gene>
<accession>A0ABP6QGA0</accession>
<keyword evidence="4" id="KW-1185">Reference proteome</keyword>
<dbReference type="EMBL" id="BAAAUV010000015">
    <property type="protein sequence ID" value="GAA3225445.1"/>
    <property type="molecule type" value="Genomic_DNA"/>
</dbReference>
<comment type="caution">
    <text evidence="3">The sequence shown here is derived from an EMBL/GenBank/DDBJ whole genome shotgun (WGS) entry which is preliminary data.</text>
</comment>
<evidence type="ECO:0000313" key="3">
    <source>
        <dbReference type="EMBL" id="GAA3225445.1"/>
    </source>
</evidence>
<dbReference type="Proteomes" id="UP001501237">
    <property type="component" value="Unassembled WGS sequence"/>
</dbReference>
<proteinExistence type="predicted"/>
<dbReference type="PROSITE" id="PS51257">
    <property type="entry name" value="PROKAR_LIPOPROTEIN"/>
    <property type="match status" value="1"/>
</dbReference>
<protein>
    <recommendedName>
        <fullName evidence="5">3-keto-disaccharide hydrolase domain-containing protein</fullName>
    </recommendedName>
</protein>
<reference evidence="4" key="1">
    <citation type="journal article" date="2019" name="Int. J. Syst. Evol. Microbiol.">
        <title>The Global Catalogue of Microorganisms (GCM) 10K type strain sequencing project: providing services to taxonomists for standard genome sequencing and annotation.</title>
        <authorList>
            <consortium name="The Broad Institute Genomics Platform"/>
            <consortium name="The Broad Institute Genome Sequencing Center for Infectious Disease"/>
            <person name="Wu L."/>
            <person name="Ma J."/>
        </authorList>
    </citation>
    <scope>NUCLEOTIDE SEQUENCE [LARGE SCALE GENOMIC DNA]</scope>
    <source>
        <strain evidence="4">JCM 9377</strain>
    </source>
</reference>
<evidence type="ECO:0000256" key="1">
    <source>
        <dbReference type="SAM" id="MobiDB-lite"/>
    </source>
</evidence>
<evidence type="ECO:0008006" key="5">
    <source>
        <dbReference type="Google" id="ProtNLM"/>
    </source>
</evidence>
<keyword evidence="2" id="KW-0732">Signal</keyword>
<feature type="signal peptide" evidence="2">
    <location>
        <begin position="1"/>
        <end position="25"/>
    </location>
</feature>
<feature type="region of interest" description="Disordered" evidence="1">
    <location>
        <begin position="23"/>
        <end position="109"/>
    </location>
</feature>
<sequence length="325" mass="34433">MMERRSLPVLLGLAAVLVTSACSTAPPKVVTPDDVPSTSASPKSGGKDKGAKDAPQVLADGPFQVGPLYPVGPGLDGKTGKKKGGGSTPAPGTTTPPPPNDTPAPGAVINDTFDGPDRLVTNAWAKWNRAGATSPIWEVTSGSLFRRNGVGYSGYPDSAEPNAESSNGTGSNIFRADTKRRDMKDVRVDLKIRNLGLRSGGPDTDGIHVWLRYQTQFELYVVSLNRRDNSIVIKKKLAGGTENGGTYHELGQTGYTVPYGKWQSFSLSIRSAGDAAVITVKQGGRQLLSVTDRGTGGHVITNQGAVGVRADRCEFEFTDFRVYNL</sequence>
<evidence type="ECO:0000313" key="4">
    <source>
        <dbReference type="Proteomes" id="UP001501237"/>
    </source>
</evidence>
<dbReference type="Gene3D" id="2.60.120.560">
    <property type="entry name" value="Exo-inulinase, domain 1"/>
    <property type="match status" value="1"/>
</dbReference>